<dbReference type="EMBL" id="JXUW01000039">
    <property type="protein sequence ID" value="KJE75492.1"/>
    <property type="molecule type" value="Genomic_DNA"/>
</dbReference>
<accession>A0A0D8FTB7</accession>
<dbReference type="Proteomes" id="UP000032336">
    <property type="component" value="Unassembled WGS sequence"/>
</dbReference>
<dbReference type="InterPro" id="IPR013762">
    <property type="entry name" value="Integrase-like_cat_sf"/>
</dbReference>
<organism evidence="3 4">
    <name type="scientific">Ferrimicrobium acidiphilum DSM 19497</name>
    <dbReference type="NCBI Taxonomy" id="1121877"/>
    <lineage>
        <taxon>Bacteria</taxon>
        <taxon>Bacillati</taxon>
        <taxon>Actinomycetota</taxon>
        <taxon>Acidimicrobiia</taxon>
        <taxon>Acidimicrobiales</taxon>
        <taxon>Acidimicrobiaceae</taxon>
        <taxon>Ferrimicrobium</taxon>
    </lineage>
</organism>
<dbReference type="AlphaFoldDB" id="A0A0D8FTB7"/>
<keyword evidence="2" id="KW-0233">DNA recombination</keyword>
<dbReference type="SUPFAM" id="SSF56349">
    <property type="entry name" value="DNA breaking-rejoining enzymes"/>
    <property type="match status" value="1"/>
</dbReference>
<evidence type="ECO:0000313" key="3">
    <source>
        <dbReference type="EMBL" id="KJE75492.1"/>
    </source>
</evidence>
<keyword evidence="1" id="KW-0238">DNA-binding</keyword>
<evidence type="ECO:0000256" key="2">
    <source>
        <dbReference type="ARBA" id="ARBA00023172"/>
    </source>
</evidence>
<dbReference type="Gene3D" id="1.10.150.130">
    <property type="match status" value="1"/>
</dbReference>
<dbReference type="InterPro" id="IPR010998">
    <property type="entry name" value="Integrase_recombinase_N"/>
</dbReference>
<reference evidence="3 4" key="1">
    <citation type="submission" date="2015-01" db="EMBL/GenBank/DDBJ databases">
        <title>Draft genome of the acidophilic iron oxidizer Ferrimicrobium acidiphilum strain T23.</title>
        <authorList>
            <person name="Poehlein A."/>
            <person name="Eisen S."/>
            <person name="Schloemann M."/>
            <person name="Johnson B.D."/>
            <person name="Daniel R."/>
            <person name="Muehling M."/>
        </authorList>
    </citation>
    <scope>NUCLEOTIDE SEQUENCE [LARGE SCALE GENOMIC DNA]</scope>
    <source>
        <strain evidence="3 4">T23</strain>
    </source>
</reference>
<dbReference type="STRING" id="1121877.FEAC_27840"/>
<evidence type="ECO:0000313" key="4">
    <source>
        <dbReference type="Proteomes" id="UP000032336"/>
    </source>
</evidence>
<dbReference type="GO" id="GO:0015074">
    <property type="term" value="P:DNA integration"/>
    <property type="evidence" value="ECO:0007669"/>
    <property type="project" value="InterPro"/>
</dbReference>
<dbReference type="InterPro" id="IPR011010">
    <property type="entry name" value="DNA_brk_join_enz"/>
</dbReference>
<evidence type="ECO:0008006" key="5">
    <source>
        <dbReference type="Google" id="ProtNLM"/>
    </source>
</evidence>
<dbReference type="GO" id="GO:0006310">
    <property type="term" value="P:DNA recombination"/>
    <property type="evidence" value="ECO:0007669"/>
    <property type="project" value="UniProtKB-KW"/>
</dbReference>
<keyword evidence="4" id="KW-1185">Reference proteome</keyword>
<proteinExistence type="predicted"/>
<dbReference type="Gene3D" id="1.10.443.10">
    <property type="entry name" value="Intergrase catalytic core"/>
    <property type="match status" value="1"/>
</dbReference>
<dbReference type="GO" id="GO:0003677">
    <property type="term" value="F:DNA binding"/>
    <property type="evidence" value="ECO:0007669"/>
    <property type="project" value="UniProtKB-KW"/>
</dbReference>
<protein>
    <recommendedName>
        <fullName evidence="5">Phage integrase family protein</fullName>
    </recommendedName>
</protein>
<gene>
    <name evidence="3" type="ORF">FEAC_27840</name>
</gene>
<name>A0A0D8FTB7_9ACTN</name>
<comment type="caution">
    <text evidence="3">The sequence shown here is derived from an EMBL/GenBank/DDBJ whole genome shotgun (WGS) entry which is preliminary data.</text>
</comment>
<evidence type="ECO:0000256" key="1">
    <source>
        <dbReference type="ARBA" id="ARBA00023125"/>
    </source>
</evidence>
<sequence length="130" mass="14339">MDRLYRDIVTQGSSPASVRQTHAIIRRFFNQAMKWGWVELNPALLASPLKVAVARVIAPTVEQLISILEETKAVHPQWGAFFMLGALTGMRRGELCGLHWDDCGDTGVMVTKSVIYTPAGGTREAPTKTQ</sequence>